<accession>A0ABT6UQP9</accession>
<sequence length="304" mass="33771">MQFMKYARQLARNPLGIIALFISLIYGFASLLLNSAAETLTVAERWPLIGFIVVFPLLVLAVFYRLVTHHHGKLYAPGDYDKDRSFMRTLSPAEQEKRLTREVQESLGESDWQQGGVGAEAQVSAADEDSGQAVDDADVAQLLSPQDGTDEKAPLSRAEHLDHHRQQMTQLKDAVLRQMQESSTAGGGGGGASGGMTRHVRVGETDACFDALLEGESAPFTFIEVKVLKHYARAQTVLQSLLYEALLADRTLDANFRLIVVVVLTEDSSQDMTRERLEQEWHQRIRQCPVAIELRFMSPASLKT</sequence>
<feature type="transmembrane region" description="Helical" evidence="2">
    <location>
        <begin position="45"/>
        <end position="67"/>
    </location>
</feature>
<dbReference type="GeneID" id="97326712"/>
<keyword evidence="2" id="KW-0812">Transmembrane</keyword>
<gene>
    <name evidence="3" type="ORF">QLT01_11725</name>
</gene>
<keyword evidence="4" id="KW-1185">Reference proteome</keyword>
<evidence type="ECO:0000256" key="2">
    <source>
        <dbReference type="SAM" id="Phobius"/>
    </source>
</evidence>
<reference evidence="4" key="1">
    <citation type="submission" date="2023-07" db="EMBL/GenBank/DDBJ databases">
        <title>Genome-based characterization of strain KMM 296 and proposal for reclassification of Cobetia litoralis and Cobetia pacifica, and emended description of the species Cobetia amphilecti and Cobetia marina.</title>
        <authorList>
            <person name="Balabanova L."/>
            <person name="Nedashkovskaya O."/>
        </authorList>
    </citation>
    <scope>NUCLEOTIDE SEQUENCE [LARGE SCALE GENOMIC DNA]</scope>
    <source>
        <strain evidence="4">NRIC 0815</strain>
    </source>
</reference>
<dbReference type="Proteomes" id="UP001229025">
    <property type="component" value="Unassembled WGS sequence"/>
</dbReference>
<feature type="region of interest" description="Disordered" evidence="1">
    <location>
        <begin position="95"/>
        <end position="131"/>
    </location>
</feature>
<dbReference type="EMBL" id="JASCSA010000008">
    <property type="protein sequence ID" value="MDI5885022.1"/>
    <property type="molecule type" value="Genomic_DNA"/>
</dbReference>
<keyword evidence="2" id="KW-1133">Transmembrane helix</keyword>
<name>A0ABT6UQP9_9GAMM</name>
<keyword evidence="2" id="KW-0472">Membrane</keyword>
<feature type="transmembrane region" description="Helical" evidence="2">
    <location>
        <begin position="12"/>
        <end position="33"/>
    </location>
</feature>
<protein>
    <submittedName>
        <fullName evidence="3">Uncharacterized protein</fullName>
    </submittedName>
</protein>
<evidence type="ECO:0000313" key="3">
    <source>
        <dbReference type="EMBL" id="MDI5885022.1"/>
    </source>
</evidence>
<comment type="caution">
    <text evidence="3">The sequence shown here is derived from an EMBL/GenBank/DDBJ whole genome shotgun (WGS) entry which is preliminary data.</text>
</comment>
<organism evidence="3 4">
    <name type="scientific">Cobetia amphilecti</name>
    <dbReference type="NCBI Taxonomy" id="1055104"/>
    <lineage>
        <taxon>Bacteria</taxon>
        <taxon>Pseudomonadati</taxon>
        <taxon>Pseudomonadota</taxon>
        <taxon>Gammaproteobacteria</taxon>
        <taxon>Oceanospirillales</taxon>
        <taxon>Halomonadaceae</taxon>
        <taxon>Cobetia</taxon>
    </lineage>
</organism>
<evidence type="ECO:0000313" key="4">
    <source>
        <dbReference type="Proteomes" id="UP001229025"/>
    </source>
</evidence>
<feature type="compositionally biased region" description="Basic and acidic residues" evidence="1">
    <location>
        <begin position="95"/>
        <end position="104"/>
    </location>
</feature>
<evidence type="ECO:0000256" key="1">
    <source>
        <dbReference type="SAM" id="MobiDB-lite"/>
    </source>
</evidence>
<proteinExistence type="predicted"/>
<dbReference type="RefSeq" id="WP_284727018.1">
    <property type="nucleotide sequence ID" value="NZ_CP136695.1"/>
</dbReference>